<feature type="region of interest" description="Disordered" evidence="1">
    <location>
        <begin position="1"/>
        <end position="72"/>
    </location>
</feature>
<feature type="region of interest" description="Disordered" evidence="1">
    <location>
        <begin position="97"/>
        <end position="118"/>
    </location>
</feature>
<proteinExistence type="predicted"/>
<dbReference type="PANTHER" id="PTHR34536:SF4">
    <property type="entry name" value="BTZ DOMAIN-CONTAINING PROTEIN"/>
    <property type="match status" value="1"/>
</dbReference>
<comment type="caution">
    <text evidence="2">The sequence shown here is derived from an EMBL/GenBank/DDBJ whole genome shotgun (WGS) entry which is preliminary data.</text>
</comment>
<dbReference type="PANTHER" id="PTHR34536">
    <property type="entry name" value="DENTIN SIALOPHOSPHOPROTEIN-LIKE PROTEIN"/>
    <property type="match status" value="1"/>
</dbReference>
<feature type="compositionally biased region" description="Basic and acidic residues" evidence="1">
    <location>
        <begin position="52"/>
        <end position="68"/>
    </location>
</feature>
<dbReference type="AlphaFoldDB" id="A0A6A6N2F2"/>
<name>A0A6A6N2F2_HEVBR</name>
<sequence length="340" mass="38382">MDELPSDPHRNGEGTVSDEEKINLSGDMLEEDSYGTEYESDGNSVPMDIEDDGRGQDDYEDGEVREPQLHGVVESPLCAKRKDISHGDSYGKKVDSAGLHADAHPTSSCVDGKETNAEEPVEINKDNVEECIDIILDKKPIDDADKDVSREESSAVEISVSGADKRKIKRLVEVKELRLLLLKEQMRMQRPMMWNKMIHHYPMETSINADDATKDANSGVNQSRIINLSIASNMSSAVKTRYISGKPLSLHPGRERLPDVPLEGDKLHPRGRDETYEGSRKFSRERYQDQSSRNSRWNYVHGRGRLASRIDSMCSDRDSERDCIPRHKYASVLLHQMLNS</sequence>
<evidence type="ECO:0000313" key="3">
    <source>
        <dbReference type="Proteomes" id="UP000467840"/>
    </source>
</evidence>
<accession>A0A6A6N2F2</accession>
<keyword evidence="3" id="KW-1185">Reference proteome</keyword>
<evidence type="ECO:0000313" key="2">
    <source>
        <dbReference type="EMBL" id="KAF2318653.1"/>
    </source>
</evidence>
<feature type="compositionally biased region" description="Basic and acidic residues" evidence="1">
    <location>
        <begin position="252"/>
        <end position="288"/>
    </location>
</feature>
<evidence type="ECO:0000256" key="1">
    <source>
        <dbReference type="SAM" id="MobiDB-lite"/>
    </source>
</evidence>
<dbReference type="EMBL" id="JAAGAX010000003">
    <property type="protein sequence ID" value="KAF2318653.1"/>
    <property type="molecule type" value="Genomic_DNA"/>
</dbReference>
<dbReference type="Proteomes" id="UP000467840">
    <property type="component" value="Chromosome 10"/>
</dbReference>
<reference evidence="2 3" key="1">
    <citation type="journal article" date="2020" name="Mol. Plant">
        <title>The Chromosome-Based Rubber Tree Genome Provides New Insights into Spurge Genome Evolution and Rubber Biosynthesis.</title>
        <authorList>
            <person name="Liu J."/>
            <person name="Shi C."/>
            <person name="Shi C.C."/>
            <person name="Li W."/>
            <person name="Zhang Q.J."/>
            <person name="Zhang Y."/>
            <person name="Li K."/>
            <person name="Lu H.F."/>
            <person name="Shi C."/>
            <person name="Zhu S.T."/>
            <person name="Xiao Z.Y."/>
            <person name="Nan H."/>
            <person name="Yue Y."/>
            <person name="Zhu X.G."/>
            <person name="Wu Y."/>
            <person name="Hong X.N."/>
            <person name="Fan G.Y."/>
            <person name="Tong Y."/>
            <person name="Zhang D."/>
            <person name="Mao C.L."/>
            <person name="Liu Y.L."/>
            <person name="Hao S.J."/>
            <person name="Liu W.Q."/>
            <person name="Lv M.Q."/>
            <person name="Zhang H.B."/>
            <person name="Liu Y."/>
            <person name="Hu-Tang G.R."/>
            <person name="Wang J.P."/>
            <person name="Wang J.H."/>
            <person name="Sun Y.H."/>
            <person name="Ni S.B."/>
            <person name="Chen W.B."/>
            <person name="Zhang X.C."/>
            <person name="Jiao Y.N."/>
            <person name="Eichler E.E."/>
            <person name="Li G.H."/>
            <person name="Liu X."/>
            <person name="Gao L.Z."/>
        </authorList>
    </citation>
    <scope>NUCLEOTIDE SEQUENCE [LARGE SCALE GENOMIC DNA]</scope>
    <source>
        <strain evidence="3">cv. GT1</strain>
        <tissue evidence="2">Leaf</tissue>
    </source>
</reference>
<feature type="region of interest" description="Disordered" evidence="1">
    <location>
        <begin position="249"/>
        <end position="293"/>
    </location>
</feature>
<feature type="compositionally biased region" description="Acidic residues" evidence="1">
    <location>
        <begin position="28"/>
        <end position="40"/>
    </location>
</feature>
<protein>
    <submittedName>
        <fullName evidence="2">Uncharacterized protein</fullName>
    </submittedName>
</protein>
<organism evidence="2 3">
    <name type="scientific">Hevea brasiliensis</name>
    <name type="common">Para rubber tree</name>
    <name type="synonym">Siphonia brasiliensis</name>
    <dbReference type="NCBI Taxonomy" id="3981"/>
    <lineage>
        <taxon>Eukaryota</taxon>
        <taxon>Viridiplantae</taxon>
        <taxon>Streptophyta</taxon>
        <taxon>Embryophyta</taxon>
        <taxon>Tracheophyta</taxon>
        <taxon>Spermatophyta</taxon>
        <taxon>Magnoliopsida</taxon>
        <taxon>eudicotyledons</taxon>
        <taxon>Gunneridae</taxon>
        <taxon>Pentapetalae</taxon>
        <taxon>rosids</taxon>
        <taxon>fabids</taxon>
        <taxon>Malpighiales</taxon>
        <taxon>Euphorbiaceae</taxon>
        <taxon>Crotonoideae</taxon>
        <taxon>Micrandreae</taxon>
        <taxon>Hevea</taxon>
    </lineage>
</organism>
<gene>
    <name evidence="2" type="ORF">GH714_009582</name>
</gene>
<feature type="compositionally biased region" description="Basic and acidic residues" evidence="1">
    <location>
        <begin position="1"/>
        <end position="22"/>
    </location>
</feature>